<gene>
    <name evidence="1" type="ORF">FDP22_06640</name>
</gene>
<sequence length="113" mass="11865">MRTFKHGLVFSTLLLAACAGGGAGRNQEVIAVGETKHLTVYIGDKCGAVPTFEEIEGRLPASQIISYSDGGVGERTSRRCGGTAPGRRILATGVQIGEETNVYEAGKLTVIVR</sequence>
<dbReference type="RefSeq" id="WP_138577684.1">
    <property type="nucleotide sequence ID" value="NZ_CP040818.1"/>
</dbReference>
<accession>A0A5B8FGW8</accession>
<reference evidence="1 2" key="1">
    <citation type="submission" date="2019-06" db="EMBL/GenBank/DDBJ databases">
        <title>Genome sequence of Rhodobacteraceae bacterium D4M1.</title>
        <authorList>
            <person name="Cao J."/>
        </authorList>
    </citation>
    <scope>NUCLEOTIDE SEQUENCE [LARGE SCALE GENOMIC DNA]</scope>
    <source>
        <strain evidence="1 2">D4M1</strain>
    </source>
</reference>
<dbReference type="Proteomes" id="UP000305888">
    <property type="component" value="Chromosome"/>
</dbReference>
<dbReference type="OrthoDB" id="8086190at2"/>
<evidence type="ECO:0000313" key="2">
    <source>
        <dbReference type="Proteomes" id="UP000305888"/>
    </source>
</evidence>
<organism evidence="1 2">
    <name type="scientific">Paroceanicella profunda</name>
    <dbReference type="NCBI Taxonomy" id="2579971"/>
    <lineage>
        <taxon>Bacteria</taxon>
        <taxon>Pseudomonadati</taxon>
        <taxon>Pseudomonadota</taxon>
        <taxon>Alphaproteobacteria</taxon>
        <taxon>Rhodobacterales</taxon>
        <taxon>Paracoccaceae</taxon>
        <taxon>Paroceanicella</taxon>
    </lineage>
</organism>
<evidence type="ECO:0000313" key="1">
    <source>
        <dbReference type="EMBL" id="QDL91487.1"/>
    </source>
</evidence>
<dbReference type="PROSITE" id="PS51257">
    <property type="entry name" value="PROKAR_LIPOPROTEIN"/>
    <property type="match status" value="1"/>
</dbReference>
<dbReference type="AlphaFoldDB" id="A0A5B8FGW8"/>
<name>A0A5B8FGW8_9RHOB</name>
<proteinExistence type="predicted"/>
<dbReference type="EMBL" id="CP040818">
    <property type="protein sequence ID" value="QDL91487.1"/>
    <property type="molecule type" value="Genomic_DNA"/>
</dbReference>
<keyword evidence="2" id="KW-1185">Reference proteome</keyword>
<evidence type="ECO:0008006" key="3">
    <source>
        <dbReference type="Google" id="ProtNLM"/>
    </source>
</evidence>
<protein>
    <recommendedName>
        <fullName evidence="3">Lipoprotein</fullName>
    </recommendedName>
</protein>
<dbReference type="KEGG" id="ppru:FDP22_06640"/>